<dbReference type="GeneID" id="84806747"/>
<dbReference type="SMART" id="SM00849">
    <property type="entry name" value="Lactamase_B"/>
    <property type="match status" value="1"/>
</dbReference>
<evidence type="ECO:0000313" key="4">
    <source>
        <dbReference type="EMBL" id="ACV51658.1"/>
    </source>
</evidence>
<dbReference type="PANTHER" id="PTHR30619">
    <property type="entry name" value="DNA INTERNALIZATION/COMPETENCE PROTEIN COMEC/REC2"/>
    <property type="match status" value="1"/>
</dbReference>
<dbReference type="EMBL" id="CP001721">
    <property type="protein sequence ID" value="ACV51658.1"/>
    <property type="molecule type" value="Genomic_DNA"/>
</dbReference>
<gene>
    <name evidence="4" type="ordered locus">Apar_1232</name>
</gene>
<dbReference type="AlphaFoldDB" id="C8W868"/>
<dbReference type="HOGENOM" id="CLU_603633_0_0_11"/>
<organism evidence="4 5">
    <name type="scientific">Lancefieldella parvula (strain ATCC 33793 / DSM 20469 / CCUG 32760 / JCM 10300 / KCTC 3663 / VPI 0546 / 1246)</name>
    <name type="common">Atopobium parvulum</name>
    <dbReference type="NCBI Taxonomy" id="521095"/>
    <lineage>
        <taxon>Bacteria</taxon>
        <taxon>Bacillati</taxon>
        <taxon>Actinomycetota</taxon>
        <taxon>Coriobacteriia</taxon>
        <taxon>Coriobacteriales</taxon>
        <taxon>Atopobiaceae</taxon>
        <taxon>Lancefieldella</taxon>
    </lineage>
</organism>
<dbReference type="InterPro" id="IPR001279">
    <property type="entry name" value="Metallo-B-lactamas"/>
</dbReference>
<keyword evidence="5" id="KW-1185">Reference proteome</keyword>
<reference evidence="4 5" key="1">
    <citation type="journal article" date="2009" name="Stand. Genomic Sci.">
        <title>Complete genome sequence of Atopobium parvulum type strain (IPP 1246).</title>
        <authorList>
            <person name="Copeland A."/>
            <person name="Sikorski J."/>
            <person name="Lapidus A."/>
            <person name="Nolan M."/>
            <person name="Del Rio T.G."/>
            <person name="Lucas S."/>
            <person name="Chen F."/>
            <person name="Tice H."/>
            <person name="Pitluck S."/>
            <person name="Cheng J.F."/>
            <person name="Pukall R."/>
            <person name="Chertkov O."/>
            <person name="Brettin T."/>
            <person name="Han C."/>
            <person name="Detter J.C."/>
            <person name="Kuske C."/>
            <person name="Bruce D."/>
            <person name="Goodwin L."/>
            <person name="Ivanova N."/>
            <person name="Mavromatis K."/>
            <person name="Mikhailova N."/>
            <person name="Chen A."/>
            <person name="Palaniappan K."/>
            <person name="Chain P."/>
            <person name="Rohde M."/>
            <person name="Goker M."/>
            <person name="Bristow J."/>
            <person name="Eisen J.A."/>
            <person name="Markowitz V."/>
            <person name="Hugenholtz P."/>
            <person name="Kyrpides N.C."/>
            <person name="Klenk H.P."/>
            <person name="Detter J.C."/>
        </authorList>
    </citation>
    <scope>NUCLEOTIDE SEQUENCE [LARGE SCALE GENOMIC DNA]</scope>
    <source>
        <strain evidence="5">ATCC 33793 / DSM 20469 / CCUG 32760 / JCM 10300 / KCTC 3663 / VPI 0546 / 1246</strain>
    </source>
</reference>
<dbReference type="Gene3D" id="3.60.15.10">
    <property type="entry name" value="Ribonuclease Z/Hydroxyacylglutathione hydrolase-like"/>
    <property type="match status" value="1"/>
</dbReference>
<name>C8W868_LANP1</name>
<evidence type="ECO:0000259" key="3">
    <source>
        <dbReference type="SMART" id="SM00849"/>
    </source>
</evidence>
<feature type="transmembrane region" description="Helical" evidence="2">
    <location>
        <begin position="51"/>
        <end position="73"/>
    </location>
</feature>
<sequence length="453" mass="48373">MPNSTQFDSKTESPSTTSGEQSNYFFALILSLIFGIFGVPQLYLKGWKSGLTRLVVNTTLIVGTIVLAQIFALPALLSYLLPAILSYPVIESALNLIYEDANASKKLIKGKLKLHKRYAGKQKAGIALASLSIALYFSAALTQPLPTTVSTAGVSGQQATVQATNAPSQTDSDTSSTTSLANTNVTIKFIDVGQGEAILIALPEKTMLIDAGPTGSGPKISQVLHELGREKIDYLVATHPDEDHIGGMADVISSTQIGTIYAPNKTNNTATYRKFLTAIQNNNLQITLAEAGTIIDQTDDYKIEILWPAKDANFPDTNDYSIIIKLTIGNKTFLFTGDAPTSAILQSNPGHIDVLKLSHHGSRTGTNEQLVRKLSPTYALISYALDNSYGHPMKSVLNALHKHSVEIWGTGANGTITITCDGTTIEISGEKNGTVVAPTSPEKSGTSSTSRTK</sequence>
<dbReference type="InterPro" id="IPR036866">
    <property type="entry name" value="RibonucZ/Hydroxyglut_hydro"/>
</dbReference>
<dbReference type="InterPro" id="IPR052159">
    <property type="entry name" value="Competence_DNA_uptake"/>
</dbReference>
<feature type="domain" description="Metallo-beta-lactamase" evidence="3">
    <location>
        <begin position="194"/>
        <end position="385"/>
    </location>
</feature>
<protein>
    <submittedName>
        <fullName evidence="4">Beta-lactamase domain protein</fullName>
    </submittedName>
</protein>
<keyword evidence="2" id="KW-1133">Transmembrane helix</keyword>
<evidence type="ECO:0000256" key="1">
    <source>
        <dbReference type="SAM" id="MobiDB-lite"/>
    </source>
</evidence>
<dbReference type="InterPro" id="IPR035681">
    <property type="entry name" value="ComA-like_MBL"/>
</dbReference>
<dbReference type="CDD" id="cd07731">
    <property type="entry name" value="ComA-like_MBL-fold"/>
    <property type="match status" value="1"/>
</dbReference>
<keyword evidence="2" id="KW-0472">Membrane</keyword>
<keyword evidence="2" id="KW-0812">Transmembrane</keyword>
<dbReference type="Proteomes" id="UP000000960">
    <property type="component" value="Chromosome"/>
</dbReference>
<dbReference type="SUPFAM" id="SSF56281">
    <property type="entry name" value="Metallo-hydrolase/oxidoreductase"/>
    <property type="match status" value="1"/>
</dbReference>
<dbReference type="STRING" id="521095.Apar_1232"/>
<dbReference type="Pfam" id="PF00753">
    <property type="entry name" value="Lactamase_B"/>
    <property type="match status" value="1"/>
</dbReference>
<feature type="transmembrane region" description="Helical" evidence="2">
    <location>
        <begin position="24"/>
        <end position="44"/>
    </location>
</feature>
<proteinExistence type="predicted"/>
<dbReference type="PANTHER" id="PTHR30619:SF7">
    <property type="entry name" value="BETA-LACTAMASE DOMAIN PROTEIN"/>
    <property type="match status" value="1"/>
</dbReference>
<dbReference type="eggNOG" id="COG2333">
    <property type="taxonomic scope" value="Bacteria"/>
</dbReference>
<feature type="region of interest" description="Disordered" evidence="1">
    <location>
        <begin position="431"/>
        <end position="453"/>
    </location>
</feature>
<accession>C8W868</accession>
<evidence type="ECO:0000256" key="2">
    <source>
        <dbReference type="SAM" id="Phobius"/>
    </source>
</evidence>
<evidence type="ECO:0000313" key="5">
    <source>
        <dbReference type="Proteomes" id="UP000000960"/>
    </source>
</evidence>
<dbReference type="KEGG" id="apv:Apar_1232"/>
<dbReference type="OrthoDB" id="7177610at2"/>
<dbReference type="RefSeq" id="WP_012809314.1">
    <property type="nucleotide sequence ID" value="NC_013203.1"/>
</dbReference>
<feature type="compositionally biased region" description="Polar residues" evidence="1">
    <location>
        <begin position="441"/>
        <end position="453"/>
    </location>
</feature>